<feature type="region of interest" description="Disordered" evidence="16">
    <location>
        <begin position="626"/>
        <end position="680"/>
    </location>
</feature>
<dbReference type="FunFam" id="3.30.160.60:FF:000351">
    <property type="entry name" value="Zinc finger and AT-hook domain containing"/>
    <property type="match status" value="1"/>
</dbReference>
<keyword evidence="6 15" id="KW-0863">Zinc-finger</keyword>
<keyword evidence="9" id="KW-0238">DNA-binding</keyword>
<dbReference type="PANTHER" id="PTHR24403">
    <property type="entry name" value="ZINC FINGER PROTEIN"/>
    <property type="match status" value="1"/>
</dbReference>
<dbReference type="FunFam" id="3.30.160.60:FF:000687">
    <property type="entry name" value="Zinc finger and AT-hook domain containing"/>
    <property type="match status" value="1"/>
</dbReference>
<dbReference type="PROSITE" id="PS50157">
    <property type="entry name" value="ZINC_FINGER_C2H2_2"/>
    <property type="match status" value="12"/>
</dbReference>
<proteinExistence type="predicted"/>
<evidence type="ECO:0000256" key="4">
    <source>
        <dbReference type="ARBA" id="ARBA00022723"/>
    </source>
</evidence>
<dbReference type="FunFam" id="3.30.160.60:FF:000297">
    <property type="entry name" value="Zinc finger and AT-hook domain containing"/>
    <property type="match status" value="1"/>
</dbReference>
<dbReference type="Gene3D" id="3.30.160.60">
    <property type="entry name" value="Classic Zinc Finger"/>
    <property type="match status" value="11"/>
</dbReference>
<feature type="domain" description="C2H2-type" evidence="17">
    <location>
        <begin position="897"/>
        <end position="924"/>
    </location>
</feature>
<dbReference type="FunFam" id="3.30.160.60:FF:001388">
    <property type="entry name" value="Zinc finger and AT-hook domain containing"/>
    <property type="match status" value="1"/>
</dbReference>
<dbReference type="GO" id="GO:0003677">
    <property type="term" value="F:DNA binding"/>
    <property type="evidence" value="ECO:0007669"/>
    <property type="project" value="UniProtKB-KW"/>
</dbReference>
<feature type="domain" description="C2H2-type" evidence="17">
    <location>
        <begin position="730"/>
        <end position="757"/>
    </location>
</feature>
<feature type="region of interest" description="Disordered" evidence="16">
    <location>
        <begin position="591"/>
        <end position="613"/>
    </location>
</feature>
<accession>A0ABD2DKA8</accession>
<dbReference type="SMART" id="SM00355">
    <property type="entry name" value="ZnF_C2H2"/>
    <property type="match status" value="19"/>
</dbReference>
<comment type="function">
    <text evidence="12">May be involved in transcriptional regulation. Overexpression causes down-regulation of a number of genes involved in the immune response. Some genes are also up-regulated.</text>
</comment>
<evidence type="ECO:0000256" key="6">
    <source>
        <dbReference type="ARBA" id="ARBA00022771"/>
    </source>
</evidence>
<evidence type="ECO:0000256" key="12">
    <source>
        <dbReference type="ARBA" id="ARBA00055129"/>
    </source>
</evidence>
<dbReference type="SUPFAM" id="SSF57667">
    <property type="entry name" value="beta-beta-alpha zinc fingers"/>
    <property type="match status" value="8"/>
</dbReference>
<evidence type="ECO:0000259" key="17">
    <source>
        <dbReference type="PROSITE" id="PS50157"/>
    </source>
</evidence>
<evidence type="ECO:0000313" key="18">
    <source>
        <dbReference type="EMBL" id="KAL2767294.1"/>
    </source>
</evidence>
<dbReference type="EMBL" id="JBFSEQ010000010">
    <property type="protein sequence ID" value="KAL2767294.1"/>
    <property type="molecule type" value="Genomic_DNA"/>
</dbReference>
<feature type="compositionally biased region" description="Basic and acidic residues" evidence="16">
    <location>
        <begin position="144"/>
        <end position="170"/>
    </location>
</feature>
<keyword evidence="3" id="KW-0963">Cytoplasm</keyword>
<keyword evidence="11" id="KW-0539">Nucleus</keyword>
<evidence type="ECO:0000256" key="1">
    <source>
        <dbReference type="ARBA" id="ARBA00004123"/>
    </source>
</evidence>
<evidence type="ECO:0000256" key="3">
    <source>
        <dbReference type="ARBA" id="ARBA00022490"/>
    </source>
</evidence>
<feature type="domain" description="C2H2-type" evidence="17">
    <location>
        <begin position="421"/>
        <end position="443"/>
    </location>
</feature>
<dbReference type="FunFam" id="3.30.160.60:FF:000442">
    <property type="entry name" value="Zinc finger and AT-hook domain containing"/>
    <property type="match status" value="1"/>
</dbReference>
<dbReference type="Pfam" id="PF00096">
    <property type="entry name" value="zf-C2H2"/>
    <property type="match status" value="3"/>
</dbReference>
<feature type="domain" description="C2H2-type" evidence="17">
    <location>
        <begin position="393"/>
        <end position="420"/>
    </location>
</feature>
<dbReference type="AlphaFoldDB" id="A0ABD2DKA8"/>
<dbReference type="GO" id="GO:0008270">
    <property type="term" value="F:zinc ion binding"/>
    <property type="evidence" value="ECO:0007669"/>
    <property type="project" value="UniProtKB-KW"/>
</dbReference>
<dbReference type="Pfam" id="PF13909">
    <property type="entry name" value="zf-H2C2_5"/>
    <property type="match status" value="1"/>
</dbReference>
<organism evidence="18 19">
    <name type="scientific">Daubentonia madagascariensis</name>
    <name type="common">Aye-aye</name>
    <name type="synonym">Sciurus madagascariensis</name>
    <dbReference type="NCBI Taxonomy" id="31869"/>
    <lineage>
        <taxon>Eukaryota</taxon>
        <taxon>Metazoa</taxon>
        <taxon>Chordata</taxon>
        <taxon>Craniata</taxon>
        <taxon>Vertebrata</taxon>
        <taxon>Euteleostomi</taxon>
        <taxon>Mammalia</taxon>
        <taxon>Eutheria</taxon>
        <taxon>Euarchontoglires</taxon>
        <taxon>Primates</taxon>
        <taxon>Strepsirrhini</taxon>
        <taxon>Chiromyiformes</taxon>
        <taxon>Daubentoniidae</taxon>
        <taxon>Daubentonia</taxon>
    </lineage>
</organism>
<evidence type="ECO:0000256" key="9">
    <source>
        <dbReference type="ARBA" id="ARBA00023125"/>
    </source>
</evidence>
<feature type="region of interest" description="Disordered" evidence="16">
    <location>
        <begin position="39"/>
        <end position="98"/>
    </location>
</feature>
<dbReference type="GO" id="GO:0005829">
    <property type="term" value="C:cytosol"/>
    <property type="evidence" value="ECO:0007669"/>
    <property type="project" value="UniProtKB-SubCell"/>
</dbReference>
<dbReference type="InterPro" id="IPR050688">
    <property type="entry name" value="Zinc_finger/UBP_domain"/>
</dbReference>
<dbReference type="InterPro" id="IPR036236">
    <property type="entry name" value="Znf_C2H2_sf"/>
</dbReference>
<evidence type="ECO:0000256" key="2">
    <source>
        <dbReference type="ARBA" id="ARBA00004514"/>
    </source>
</evidence>
<feature type="region of interest" description="Disordered" evidence="16">
    <location>
        <begin position="135"/>
        <end position="177"/>
    </location>
</feature>
<keyword evidence="8" id="KW-0805">Transcription regulation</keyword>
<comment type="subcellular location">
    <subcellularLocation>
        <location evidence="2">Cytoplasm</location>
        <location evidence="2">Cytosol</location>
    </subcellularLocation>
    <subcellularLocation>
        <location evidence="1">Nucleus</location>
    </subcellularLocation>
</comment>
<evidence type="ECO:0000256" key="11">
    <source>
        <dbReference type="ARBA" id="ARBA00023242"/>
    </source>
</evidence>
<evidence type="ECO:0000256" key="14">
    <source>
        <dbReference type="ARBA" id="ARBA00079309"/>
    </source>
</evidence>
<evidence type="ECO:0000313" key="19">
    <source>
        <dbReference type="Proteomes" id="UP001610411"/>
    </source>
</evidence>
<keyword evidence="4" id="KW-0479">Metal-binding</keyword>
<feature type="domain" description="C2H2-type" evidence="17">
    <location>
        <begin position="954"/>
        <end position="981"/>
    </location>
</feature>
<name>A0ABD2DKA8_DAUMA</name>
<feature type="domain" description="C2H2-type" evidence="17">
    <location>
        <begin position="104"/>
        <end position="134"/>
    </location>
</feature>
<feature type="domain" description="C2H2-type" evidence="17">
    <location>
        <begin position="260"/>
        <end position="287"/>
    </location>
</feature>
<keyword evidence="10" id="KW-0804">Transcription</keyword>
<feature type="domain" description="C2H2-type" evidence="17">
    <location>
        <begin position="343"/>
        <end position="371"/>
    </location>
</feature>
<dbReference type="PROSITE" id="PS00028">
    <property type="entry name" value="ZINC_FINGER_C2H2_1"/>
    <property type="match status" value="10"/>
</dbReference>
<evidence type="ECO:0000256" key="8">
    <source>
        <dbReference type="ARBA" id="ARBA00023015"/>
    </source>
</evidence>
<dbReference type="FunFam" id="3.30.160.60:FF:001389">
    <property type="entry name" value="Zinc finger and AT-hook domain containing"/>
    <property type="match status" value="1"/>
</dbReference>
<dbReference type="FunFam" id="3.30.160.60:FF:000306">
    <property type="entry name" value="Zinc finger and AT-hook domain containing"/>
    <property type="match status" value="1"/>
</dbReference>
<evidence type="ECO:0000256" key="13">
    <source>
        <dbReference type="ARBA" id="ARBA00071552"/>
    </source>
</evidence>
<keyword evidence="5" id="KW-0677">Repeat</keyword>
<protein>
    <recommendedName>
        <fullName evidence="13">Zinc finger protein ZFAT</fullName>
    </recommendedName>
    <alternativeName>
        <fullName evidence="14">Zinc finger protein 406</fullName>
    </alternativeName>
</protein>
<sequence length="1145" mass="128560">MCKCCNLFSPSQSELLSHVSEKHMEEGVNVDEIIIPLRPLSTPEPPNPGKTGDEFLVMKRKRGRPKGSTKKPSAEEELAENIVSPTEDSPLAAEEGSSLAPSSLECSKCCRKFSNTRQLRKHICIIVLNLGEDEGEAGNESDLELEKKYKEDDREKAPKRPRMQKTEKVQKISSGKEAGQLSGAKKPIISVVLTAHEAIPGATKIVPVEAGPPETGATNHETTAADLVPRRGYQEYAIQQTPYEQPMKSSRLGPTQLKIFTCEYCNKVFKFKHSLQAHLRIHTNEKPYKCPQCSYASAIKANLNVHLRKHTGEKFACDYCSFTCLSKGHLKVHIERVHKKIKQHCRFCKKKYSDVKNLIKHIRDAHDPQDKKVKEALDELCLMTREGKRQLLYDCHICERKFKNELDRDRHMLVHGDKWPFACELCGHGATKYQALELHVRKHPFVYVCAVCLKKFVSSIRLRSHIKEEHGAAQETLIFTSSINQSFCLLEPGGDIQQEALGDQLQRAEKEFAFQRVNALKEEARPGDTRPKVGQKELEAPVEIPTPAVHLASPQAKSAALPPCELETTVVSSDLSSHAVVSDDFLLKNDSSSAEGDIAPEKPSDTQHGGSDQTQGEVITLLLSKDRSVGPNQEIQGAESPPGEGQRMAALPDSDPDPSRCLRSNPAEASDLLPPVAGGGDIVTHQPDSCKVASEHRPGMTAFMKVLDSLQKKQMNTGLCERIRKVYGDLECEYCGKLFWYQVHFDMHVRTHTREHLYYCSQCHYSSITKNCLKRHVIQKHSNILLKCPTDGCDYSTPDKYKLQAHLKVHTALDKRSYSCPVCEKSFSEDRLIKSHIKTNHPEVSMSTISEVLGRRVQLKGLIGKRAMKCPYCDFYFMKNGSDLQRHIWAHEGVKPFKCSLCEYATRSKSNLKAHMNRHSTEKTHLCDMCGKKFKSKGTLKSHKLLHTADGKQFKCTVCDYTAAQKPQLLRHMEQHVSFKPFRCAHCPYSCNISGSLKRHYNRKHPDEEYANAGTGELAAEVLIQQGGLKCPVCSFVYGTKWEFNRHLKNKHGLKVVEIDGDPKWEVTDEEPSSNHTVMIQETLQQASVELAEQHHLVVSSDDVEGIETVTVYTQGGEASEFIVYVQEAMQPVEGQAVEQPAPEL</sequence>
<evidence type="ECO:0000256" key="5">
    <source>
        <dbReference type="ARBA" id="ARBA00022737"/>
    </source>
</evidence>
<dbReference type="Proteomes" id="UP001610411">
    <property type="component" value="Unassembled WGS sequence"/>
</dbReference>
<evidence type="ECO:0000256" key="10">
    <source>
        <dbReference type="ARBA" id="ARBA00023163"/>
    </source>
</evidence>
<gene>
    <name evidence="18" type="ORF">WCI35_025367</name>
</gene>
<comment type="caution">
    <text evidence="18">The sequence shown here is derived from an EMBL/GenBank/DDBJ whole genome shotgun (WGS) entry which is preliminary data.</text>
</comment>
<evidence type="ECO:0000256" key="15">
    <source>
        <dbReference type="PROSITE-ProRule" id="PRU00042"/>
    </source>
</evidence>
<keyword evidence="19" id="KW-1185">Reference proteome</keyword>
<keyword evidence="7" id="KW-0862">Zinc</keyword>
<feature type="domain" description="C2H2-type" evidence="17">
    <location>
        <begin position="925"/>
        <end position="952"/>
    </location>
</feature>
<reference evidence="18 19" key="1">
    <citation type="journal article" date="2024" name="G3 (Bethesda)">
        <title>A hybrid genome assembly of the endangered aye-aye (Daubentonia madagascariensis).</title>
        <authorList>
            <person name="Versoza C.J."/>
            <person name="Pfeifer S.P."/>
        </authorList>
    </citation>
    <scope>NUCLEOTIDE SEQUENCE [LARGE SCALE GENOMIC DNA]</scope>
    <source>
        <strain evidence="18">6821</strain>
    </source>
</reference>
<dbReference type="FunFam" id="3.30.160.60:FF:000255">
    <property type="entry name" value="Zinc finger and AT-hook domain containing"/>
    <property type="match status" value="1"/>
</dbReference>
<evidence type="ECO:0000256" key="7">
    <source>
        <dbReference type="ARBA" id="ARBA00022833"/>
    </source>
</evidence>
<feature type="domain" description="C2H2-type" evidence="17">
    <location>
        <begin position="818"/>
        <end position="841"/>
    </location>
</feature>
<dbReference type="GO" id="GO:0005634">
    <property type="term" value="C:nucleus"/>
    <property type="evidence" value="ECO:0007669"/>
    <property type="project" value="UniProtKB-SubCell"/>
</dbReference>
<dbReference type="PANTHER" id="PTHR24403:SF67">
    <property type="entry name" value="FI01116P-RELATED"/>
    <property type="match status" value="1"/>
</dbReference>
<dbReference type="InterPro" id="IPR013087">
    <property type="entry name" value="Znf_C2H2_type"/>
</dbReference>
<feature type="compositionally biased region" description="Basic residues" evidence="16">
    <location>
        <begin position="58"/>
        <end position="69"/>
    </location>
</feature>
<dbReference type="FunFam" id="3.30.160.60:FF:000401">
    <property type="entry name" value="Zinc finger and AT-hook domain containing"/>
    <property type="match status" value="1"/>
</dbReference>
<feature type="domain" description="C2H2-type" evidence="17">
    <location>
        <begin position="447"/>
        <end position="475"/>
    </location>
</feature>
<evidence type="ECO:0000256" key="16">
    <source>
        <dbReference type="SAM" id="MobiDB-lite"/>
    </source>
</evidence>
<feature type="domain" description="C2H2-type" evidence="17">
    <location>
        <begin position="288"/>
        <end position="315"/>
    </location>
</feature>
<dbReference type="FunFam" id="3.30.160.60:FF:000327">
    <property type="entry name" value="Zinc finger and AT-hook domain containing"/>
    <property type="match status" value="1"/>
</dbReference>